<dbReference type="EC" id="1.1.1.27" evidence="3"/>
<dbReference type="GO" id="GO:0005737">
    <property type="term" value="C:cytoplasm"/>
    <property type="evidence" value="ECO:0007669"/>
    <property type="project" value="InterPro"/>
</dbReference>
<dbReference type="InterPro" id="IPR036291">
    <property type="entry name" value="NAD(P)-bd_dom_sf"/>
</dbReference>
<feature type="binding site" evidence="8">
    <location>
        <begin position="158"/>
        <end position="160"/>
    </location>
    <ligand>
        <name>NAD(+)</name>
        <dbReference type="ChEBI" id="CHEBI:57540"/>
    </ligand>
</feature>
<evidence type="ECO:0000313" key="12">
    <source>
        <dbReference type="EMBL" id="KAJ2852591.1"/>
    </source>
</evidence>
<feature type="active site" description="Proton acceptor" evidence="7">
    <location>
        <position position="215"/>
    </location>
</feature>
<dbReference type="EMBL" id="JANBUW010000002">
    <property type="protein sequence ID" value="KAJ2852591.1"/>
    <property type="molecule type" value="Genomic_DNA"/>
</dbReference>
<dbReference type="GO" id="GO:0006089">
    <property type="term" value="P:lactate metabolic process"/>
    <property type="evidence" value="ECO:0007669"/>
    <property type="project" value="TreeGrafter"/>
</dbReference>
<reference evidence="12" key="1">
    <citation type="submission" date="2022-07" db="EMBL/GenBank/DDBJ databases">
        <title>Phylogenomic reconstructions and comparative analyses of Kickxellomycotina fungi.</title>
        <authorList>
            <person name="Reynolds N.K."/>
            <person name="Stajich J.E."/>
            <person name="Barry K."/>
            <person name="Grigoriev I.V."/>
            <person name="Crous P."/>
            <person name="Smith M.E."/>
        </authorList>
    </citation>
    <scope>NUCLEOTIDE SEQUENCE</scope>
    <source>
        <strain evidence="12">NRRL 1566</strain>
    </source>
</reference>
<comment type="catalytic activity">
    <reaction evidence="6">
        <text>(S)-lactate + NAD(+) = pyruvate + NADH + H(+)</text>
        <dbReference type="Rhea" id="RHEA:23444"/>
        <dbReference type="ChEBI" id="CHEBI:15361"/>
        <dbReference type="ChEBI" id="CHEBI:15378"/>
        <dbReference type="ChEBI" id="CHEBI:16651"/>
        <dbReference type="ChEBI" id="CHEBI:57540"/>
        <dbReference type="ChEBI" id="CHEBI:57945"/>
        <dbReference type="EC" id="1.1.1.27"/>
    </reaction>
</comment>
<dbReference type="InterPro" id="IPR011304">
    <property type="entry name" value="L-lactate_DH"/>
</dbReference>
<name>A0A9W8M2T2_9FUNG</name>
<evidence type="ECO:0000259" key="10">
    <source>
        <dbReference type="Pfam" id="PF00056"/>
    </source>
</evidence>
<evidence type="ECO:0000259" key="11">
    <source>
        <dbReference type="Pfam" id="PF02866"/>
    </source>
</evidence>
<dbReference type="InterPro" id="IPR001557">
    <property type="entry name" value="L-lactate/malate_DH"/>
</dbReference>
<dbReference type="PRINTS" id="PR00086">
    <property type="entry name" value="LLDHDRGNASE"/>
</dbReference>
<comment type="pathway">
    <text evidence="1">Fermentation; pyruvate fermentation to lactate; (S)-lactate from pyruvate: step 1/1.</text>
</comment>
<protein>
    <recommendedName>
        <fullName evidence="3">L-lactate dehydrogenase</fullName>
        <ecNumber evidence="3">1.1.1.27</ecNumber>
    </recommendedName>
</protein>
<accession>A0A9W8M2T2</accession>
<dbReference type="PIRSF" id="PIRSF000102">
    <property type="entry name" value="Lac_mal_DH"/>
    <property type="match status" value="1"/>
</dbReference>
<dbReference type="AlphaFoldDB" id="A0A9W8M2T2"/>
<dbReference type="NCBIfam" id="TIGR01771">
    <property type="entry name" value="L-LDH-NAD"/>
    <property type="match status" value="1"/>
</dbReference>
<feature type="binding site" evidence="8">
    <location>
        <position position="135"/>
    </location>
    <ligand>
        <name>NAD(+)</name>
        <dbReference type="ChEBI" id="CHEBI:57540"/>
    </ligand>
</feature>
<keyword evidence="13" id="KW-1185">Reference proteome</keyword>
<evidence type="ECO:0000256" key="1">
    <source>
        <dbReference type="ARBA" id="ARBA00004843"/>
    </source>
</evidence>
<dbReference type="InterPro" id="IPR001236">
    <property type="entry name" value="Lactate/malate_DH_N"/>
</dbReference>
<keyword evidence="4 9" id="KW-0560">Oxidoreductase</keyword>
<evidence type="ECO:0000256" key="6">
    <source>
        <dbReference type="ARBA" id="ARBA00049258"/>
    </source>
</evidence>
<evidence type="ECO:0000256" key="4">
    <source>
        <dbReference type="ARBA" id="ARBA00023002"/>
    </source>
</evidence>
<evidence type="ECO:0000256" key="7">
    <source>
        <dbReference type="PIRSR" id="PIRSR000102-1"/>
    </source>
</evidence>
<feature type="domain" description="Lactate/malate dehydrogenase N-terminal" evidence="10">
    <location>
        <begin position="45"/>
        <end position="182"/>
    </location>
</feature>
<dbReference type="Gene3D" id="3.90.110.10">
    <property type="entry name" value="Lactate dehydrogenase/glycoside hydrolase, family 4, C-terminal"/>
    <property type="match status" value="1"/>
</dbReference>
<evidence type="ECO:0000256" key="5">
    <source>
        <dbReference type="ARBA" id="ARBA00023027"/>
    </source>
</evidence>
<dbReference type="GO" id="GO:0004459">
    <property type="term" value="F:L-lactate dehydrogenase (NAD+) activity"/>
    <property type="evidence" value="ECO:0007669"/>
    <property type="project" value="UniProtKB-EC"/>
</dbReference>
<comment type="similarity">
    <text evidence="2">Belongs to the LDH/MDH superfamily. LDH family.</text>
</comment>
<feature type="binding site" evidence="8">
    <location>
        <position position="76"/>
    </location>
    <ligand>
        <name>NAD(+)</name>
        <dbReference type="ChEBI" id="CHEBI:57540"/>
    </ligand>
</feature>
<evidence type="ECO:0000256" key="3">
    <source>
        <dbReference type="ARBA" id="ARBA00012967"/>
    </source>
</evidence>
<dbReference type="InterPro" id="IPR022383">
    <property type="entry name" value="Lactate/malate_DH_C"/>
</dbReference>
<organism evidence="12 13">
    <name type="scientific">Coemansia brasiliensis</name>
    <dbReference type="NCBI Taxonomy" id="2650707"/>
    <lineage>
        <taxon>Eukaryota</taxon>
        <taxon>Fungi</taxon>
        <taxon>Fungi incertae sedis</taxon>
        <taxon>Zoopagomycota</taxon>
        <taxon>Kickxellomycotina</taxon>
        <taxon>Kickxellomycetes</taxon>
        <taxon>Kickxellales</taxon>
        <taxon>Kickxellaceae</taxon>
        <taxon>Coemansia</taxon>
    </lineage>
</organism>
<dbReference type="OrthoDB" id="6270329at2759"/>
<sequence>MLQRLLPIPIYTSQLPSLLRARALLLTNKLYNVKQSLMATIPKQRVSVIGGGGNVGAATAFALIAKGVPAEVLVVDVVDKAAEGQALDISDASFMMPGTCRKGTFKEAGQSDVIIITAGARQQPGEPRSNLIDRNYKIIKSIMDSLQPIKSSAKILMVSNPVDVLTDIAQKTSGLPRKQVIGSGTYLDSGRLRNELSEITGVSPTSIHAYMLGEHGDNQFTGWSSARIGGRPLLEHPKMKDINLDEIYEKIQRKAYVIIDAKGSTYYGIGICAATLAEALLNNTSQVFPVVNYVENFGCYMSWPAAIGCDGVEQSFDVKLSKDEDKKLQTAIAAIKDACSKYE</sequence>
<comment type="caution">
    <text evidence="12">The sequence shown here is derived from an EMBL/GenBank/DDBJ whole genome shotgun (WGS) entry which is preliminary data.</text>
</comment>
<dbReference type="InterPro" id="IPR015955">
    <property type="entry name" value="Lactate_DH/Glyco_Ohase_4_C"/>
</dbReference>
<dbReference type="Pfam" id="PF02866">
    <property type="entry name" value="Ldh_1_C"/>
    <property type="match status" value="1"/>
</dbReference>
<dbReference type="Gene3D" id="3.40.50.720">
    <property type="entry name" value="NAD(P)-binding Rossmann-like Domain"/>
    <property type="match status" value="1"/>
</dbReference>
<evidence type="ECO:0000256" key="8">
    <source>
        <dbReference type="PIRSR" id="PIRSR000102-3"/>
    </source>
</evidence>
<proteinExistence type="inferred from homology"/>
<gene>
    <name evidence="12" type="ORF">IWW36_000220</name>
</gene>
<evidence type="ECO:0000256" key="2">
    <source>
        <dbReference type="ARBA" id="ARBA00006054"/>
    </source>
</evidence>
<feature type="domain" description="Lactate/malate dehydrogenase C-terminal" evidence="11">
    <location>
        <begin position="185"/>
        <end position="340"/>
    </location>
</feature>
<dbReference type="SUPFAM" id="SSF56327">
    <property type="entry name" value="LDH C-terminal domain-like"/>
    <property type="match status" value="1"/>
</dbReference>
<dbReference type="SUPFAM" id="SSF51735">
    <property type="entry name" value="NAD(P)-binding Rossmann-fold domains"/>
    <property type="match status" value="1"/>
</dbReference>
<keyword evidence="5 8" id="KW-0520">NAD</keyword>
<dbReference type="Pfam" id="PF00056">
    <property type="entry name" value="Ldh_1_N"/>
    <property type="match status" value="1"/>
</dbReference>
<evidence type="ECO:0000313" key="13">
    <source>
        <dbReference type="Proteomes" id="UP001139887"/>
    </source>
</evidence>
<evidence type="ECO:0000256" key="9">
    <source>
        <dbReference type="RuleBase" id="RU003369"/>
    </source>
</evidence>
<dbReference type="Proteomes" id="UP001139887">
    <property type="component" value="Unassembled WGS sequence"/>
</dbReference>
<dbReference type="CDD" id="cd00300">
    <property type="entry name" value="LDH_like"/>
    <property type="match status" value="1"/>
</dbReference>
<dbReference type="PANTHER" id="PTHR43128:SF16">
    <property type="entry name" value="L-LACTATE DEHYDROGENASE"/>
    <property type="match status" value="1"/>
</dbReference>
<dbReference type="PANTHER" id="PTHR43128">
    <property type="entry name" value="L-2-HYDROXYCARBOXYLATE DEHYDROGENASE (NAD(P)(+))"/>
    <property type="match status" value="1"/>
</dbReference>
<feature type="binding site" evidence="8">
    <location>
        <begin position="50"/>
        <end position="56"/>
    </location>
    <ligand>
        <name>NAD(+)</name>
        <dbReference type="ChEBI" id="CHEBI:57540"/>
    </ligand>
</feature>